<keyword evidence="2" id="KW-0472">Membrane</keyword>
<protein>
    <recommendedName>
        <fullName evidence="6">LPXTG cell wall anchor domain-containing protein</fullName>
    </recommendedName>
</protein>
<feature type="compositionally biased region" description="Basic and acidic residues" evidence="1">
    <location>
        <begin position="222"/>
        <end position="233"/>
    </location>
</feature>
<reference evidence="4" key="1">
    <citation type="submission" date="2017-03" db="EMBL/GenBank/DDBJ databases">
        <authorList>
            <person name="Monnet C."/>
        </authorList>
    </citation>
    <scope>NUCLEOTIDE SEQUENCE [LARGE SCALE GENOMIC DNA]</scope>
    <source>
        <strain evidence="4">ATCC 9175</strain>
    </source>
</reference>
<dbReference type="Proteomes" id="UP000234525">
    <property type="component" value="Unassembled WGS sequence"/>
</dbReference>
<feature type="compositionally biased region" description="Low complexity" evidence="1">
    <location>
        <begin position="174"/>
        <end position="186"/>
    </location>
</feature>
<feature type="transmembrane region" description="Helical" evidence="2">
    <location>
        <begin position="268"/>
        <end position="288"/>
    </location>
</feature>
<evidence type="ECO:0008006" key="6">
    <source>
        <dbReference type="Google" id="ProtNLM"/>
    </source>
</evidence>
<sequence length="302" mass="30690">MRPLATRPGITSVFALILALFVLVAASPVSASPQGQLTVTLPDGTAPKSMFAETTLVPGGTTEEKLIVSQNTGEPVRTGIRLEQLSTNDPLVDESELVLDGLGESVTVPLGQVLKSGAPVWLGDLPSDDKATVTIGVHLPESATNDTQRERSRFRIIVTAQEEPGASPPPTSSPTPTASPTDPSDASSDEDAGTDDSSTADATSGADDSANDNADTSAGSERSAESDSSDKGDGSGGSKNSQGSDQVEGSADAGDSDDPGGDLPRTGASVFAALLVAAALLLAGVFAVQASRRRTRSNREFG</sequence>
<feature type="chain" id="PRO_5013930725" description="LPXTG cell wall anchor domain-containing protein" evidence="3">
    <location>
        <begin position="32"/>
        <end position="302"/>
    </location>
</feature>
<dbReference type="RefSeq" id="WP_101583738.1">
    <property type="nucleotide sequence ID" value="NZ_BJME01000022.1"/>
</dbReference>
<feature type="compositionally biased region" description="Low complexity" evidence="1">
    <location>
        <begin position="195"/>
        <end position="220"/>
    </location>
</feature>
<keyword evidence="5" id="KW-1185">Reference proteome</keyword>
<gene>
    <name evidence="4" type="ORF">BAUR9175_02193</name>
</gene>
<evidence type="ECO:0000256" key="3">
    <source>
        <dbReference type="SAM" id="SignalP"/>
    </source>
</evidence>
<organism evidence="4 5">
    <name type="scientific">Brevibacterium aurantiacum</name>
    <dbReference type="NCBI Taxonomy" id="273384"/>
    <lineage>
        <taxon>Bacteria</taxon>
        <taxon>Bacillati</taxon>
        <taxon>Actinomycetota</taxon>
        <taxon>Actinomycetes</taxon>
        <taxon>Micrococcales</taxon>
        <taxon>Brevibacteriaceae</taxon>
        <taxon>Brevibacterium</taxon>
    </lineage>
</organism>
<dbReference type="AlphaFoldDB" id="A0A2H1J906"/>
<evidence type="ECO:0000313" key="5">
    <source>
        <dbReference type="Proteomes" id="UP000234525"/>
    </source>
</evidence>
<comment type="caution">
    <text evidence="4">The sequence shown here is derived from an EMBL/GenBank/DDBJ whole genome shotgun (WGS) entry which is preliminary data.</text>
</comment>
<dbReference type="EMBL" id="FXZB01000014">
    <property type="protein sequence ID" value="SMX83966.1"/>
    <property type="molecule type" value="Genomic_DNA"/>
</dbReference>
<name>A0A2H1J906_BREAU</name>
<keyword evidence="2" id="KW-1133">Transmembrane helix</keyword>
<evidence type="ECO:0000256" key="1">
    <source>
        <dbReference type="SAM" id="MobiDB-lite"/>
    </source>
</evidence>
<feature type="compositionally biased region" description="Low complexity" evidence="1">
    <location>
        <begin position="238"/>
        <end position="253"/>
    </location>
</feature>
<feature type="signal peptide" evidence="3">
    <location>
        <begin position="1"/>
        <end position="31"/>
    </location>
</feature>
<keyword evidence="3" id="KW-0732">Signal</keyword>
<evidence type="ECO:0000313" key="4">
    <source>
        <dbReference type="EMBL" id="SMX83966.1"/>
    </source>
</evidence>
<accession>A0A2H1J906</accession>
<feature type="region of interest" description="Disordered" evidence="1">
    <location>
        <begin position="160"/>
        <end position="266"/>
    </location>
</feature>
<evidence type="ECO:0000256" key="2">
    <source>
        <dbReference type="SAM" id="Phobius"/>
    </source>
</evidence>
<keyword evidence="2" id="KW-0812">Transmembrane</keyword>
<proteinExistence type="predicted"/>